<dbReference type="OrthoDB" id="9806388at2"/>
<evidence type="ECO:0000313" key="7">
    <source>
        <dbReference type="EMBL" id="KAA9007494.1"/>
    </source>
</evidence>
<evidence type="ECO:0000256" key="3">
    <source>
        <dbReference type="ARBA" id="ARBA00022723"/>
    </source>
</evidence>
<organism evidence="7 8">
    <name type="scientific">Paenibacillus spiritus</name>
    <dbReference type="NCBI Taxonomy" id="2496557"/>
    <lineage>
        <taxon>Bacteria</taxon>
        <taxon>Bacillati</taxon>
        <taxon>Bacillota</taxon>
        <taxon>Bacilli</taxon>
        <taxon>Bacillales</taxon>
        <taxon>Paenibacillaceae</taxon>
        <taxon>Paenibacillus</taxon>
    </lineage>
</organism>
<name>A0A5J5GJ24_9BACL</name>
<dbReference type="InterPro" id="IPR036005">
    <property type="entry name" value="Creatinase/aminopeptidase-like"/>
</dbReference>
<protein>
    <submittedName>
        <fullName evidence="7">Aminopeptidase P family protein</fullName>
    </submittedName>
</protein>
<feature type="domain" description="Creatinase N-terminal" evidence="6">
    <location>
        <begin position="5"/>
        <end position="131"/>
    </location>
</feature>
<dbReference type="AlphaFoldDB" id="A0A5J5GJ24"/>
<dbReference type="InterPro" id="IPR001714">
    <property type="entry name" value="Pept_M24_MAP"/>
</dbReference>
<keyword evidence="7" id="KW-0645">Protease</keyword>
<dbReference type="GO" id="GO:0046872">
    <property type="term" value="F:metal ion binding"/>
    <property type="evidence" value="ECO:0007669"/>
    <property type="project" value="UniProtKB-KW"/>
</dbReference>
<dbReference type="InterPro" id="IPR050659">
    <property type="entry name" value="Peptidase_M24B"/>
</dbReference>
<keyword evidence="7" id="KW-0031">Aminopeptidase</keyword>
<dbReference type="SUPFAM" id="SSF55920">
    <property type="entry name" value="Creatinase/aminopeptidase"/>
    <property type="match status" value="1"/>
</dbReference>
<dbReference type="RefSeq" id="WP_150456784.1">
    <property type="nucleotide sequence ID" value="NZ_VYKK01000004.1"/>
</dbReference>
<accession>A0A5J5GJ24</accession>
<proteinExistence type="inferred from homology"/>
<dbReference type="Gene3D" id="3.90.230.10">
    <property type="entry name" value="Creatinase/methionine aminopeptidase superfamily"/>
    <property type="match status" value="1"/>
</dbReference>
<dbReference type="CDD" id="cd01092">
    <property type="entry name" value="APP-like"/>
    <property type="match status" value="1"/>
</dbReference>
<dbReference type="GO" id="GO:0008235">
    <property type="term" value="F:metalloexopeptidase activity"/>
    <property type="evidence" value="ECO:0007669"/>
    <property type="project" value="UniProtKB-ARBA"/>
</dbReference>
<evidence type="ECO:0000256" key="4">
    <source>
        <dbReference type="ARBA" id="ARBA00022801"/>
    </source>
</evidence>
<dbReference type="Gene3D" id="3.40.350.10">
    <property type="entry name" value="Creatinase/prolidase N-terminal domain"/>
    <property type="match status" value="1"/>
</dbReference>
<dbReference type="Pfam" id="PF00557">
    <property type="entry name" value="Peptidase_M24"/>
    <property type="match status" value="1"/>
</dbReference>
<dbReference type="PANTHER" id="PTHR46112">
    <property type="entry name" value="AMINOPEPTIDASE"/>
    <property type="match status" value="1"/>
</dbReference>
<dbReference type="EMBL" id="VYKK01000004">
    <property type="protein sequence ID" value="KAA9007494.1"/>
    <property type="molecule type" value="Genomic_DNA"/>
</dbReference>
<keyword evidence="4" id="KW-0378">Hydrolase</keyword>
<sequence length="357" mass="39094">MGNNRVSKLRQALQDRGLEAMLITSGVNRRYLTGFTGSSGYVLITPDDSYFLTDFRYMTQAADQTDGFKIVEHAPRFIDTVRSLLPGGGSALLGFEQDDVTYAAYAAYAEALEGAAKLVPSSKLVEDLRMIKDDSELEIMQRAADLADDTFRHILGIVKPGMTERDVDLEMEFYMRSRGATSSSFDTIVASGVRSAMPHGVASGKVIESGDLVTFDFGALLDGYCSDLTRTVAVGEAAPKLKEIYDIVLEAQLHALEQIKPGMTGRECDALTRDIITRYGYGEYFGHSTGHGLGMEVHEWPRLSKMSDDILQPGMVVTVEPGIYLPGIGGVRIEDDVVVTDTGVRRLTRSSKEYTVL</sequence>
<dbReference type="GO" id="GO:0004177">
    <property type="term" value="F:aminopeptidase activity"/>
    <property type="evidence" value="ECO:0007669"/>
    <property type="project" value="UniProtKB-KW"/>
</dbReference>
<dbReference type="Pfam" id="PF01321">
    <property type="entry name" value="Creatinase_N"/>
    <property type="match status" value="1"/>
</dbReference>
<evidence type="ECO:0000256" key="2">
    <source>
        <dbReference type="ARBA" id="ARBA00008766"/>
    </source>
</evidence>
<reference evidence="7 8" key="1">
    <citation type="submission" date="2019-09" db="EMBL/GenBank/DDBJ databases">
        <title>Bacillus ochoae sp. nov., Paenibacillus whitsoniae sp. nov., Paenibacillus spiritus sp. nov. Isolated from the Mars Exploration Rover during spacecraft assembly.</title>
        <authorList>
            <person name="Seuylemezian A."/>
            <person name="Vaishampayan P."/>
        </authorList>
    </citation>
    <scope>NUCLEOTIDE SEQUENCE [LARGE SCALE GENOMIC DNA]</scope>
    <source>
        <strain evidence="7 8">MER_111</strain>
    </source>
</reference>
<dbReference type="InterPro" id="IPR001131">
    <property type="entry name" value="Peptidase_M24B_aminopep-P_CS"/>
</dbReference>
<comment type="caution">
    <text evidence="7">The sequence shown here is derived from an EMBL/GenBank/DDBJ whole genome shotgun (WGS) entry which is preliminary data.</text>
</comment>
<dbReference type="InterPro" id="IPR029149">
    <property type="entry name" value="Creatin/AminoP/Spt16_N"/>
</dbReference>
<comment type="cofactor">
    <cofactor evidence="1">
        <name>Mn(2+)</name>
        <dbReference type="ChEBI" id="CHEBI:29035"/>
    </cofactor>
</comment>
<evidence type="ECO:0000259" key="5">
    <source>
        <dbReference type="Pfam" id="PF00557"/>
    </source>
</evidence>
<dbReference type="PRINTS" id="PR00599">
    <property type="entry name" value="MAPEPTIDASE"/>
</dbReference>
<feature type="domain" description="Peptidase M24" evidence="5">
    <location>
        <begin position="138"/>
        <end position="341"/>
    </location>
</feature>
<dbReference type="PROSITE" id="PS00491">
    <property type="entry name" value="PROLINE_PEPTIDASE"/>
    <property type="match status" value="1"/>
</dbReference>
<dbReference type="InterPro" id="IPR000994">
    <property type="entry name" value="Pept_M24"/>
</dbReference>
<dbReference type="FunFam" id="3.90.230.10:FF:000014">
    <property type="entry name" value="Aminopeptidase P family protein"/>
    <property type="match status" value="1"/>
</dbReference>
<keyword evidence="8" id="KW-1185">Reference proteome</keyword>
<dbReference type="InterPro" id="IPR000587">
    <property type="entry name" value="Creatinase_N"/>
</dbReference>
<gene>
    <name evidence="7" type="ORF">F4V43_03115</name>
</gene>
<dbReference type="Proteomes" id="UP000367750">
    <property type="component" value="Unassembled WGS sequence"/>
</dbReference>
<evidence type="ECO:0000313" key="8">
    <source>
        <dbReference type="Proteomes" id="UP000367750"/>
    </source>
</evidence>
<dbReference type="SUPFAM" id="SSF53092">
    <property type="entry name" value="Creatinase/prolidase N-terminal domain"/>
    <property type="match status" value="1"/>
</dbReference>
<keyword evidence="3" id="KW-0479">Metal-binding</keyword>
<evidence type="ECO:0000259" key="6">
    <source>
        <dbReference type="Pfam" id="PF01321"/>
    </source>
</evidence>
<dbReference type="PANTHER" id="PTHR46112:SF3">
    <property type="entry name" value="AMINOPEPTIDASE YPDF"/>
    <property type="match status" value="1"/>
</dbReference>
<evidence type="ECO:0000256" key="1">
    <source>
        <dbReference type="ARBA" id="ARBA00001936"/>
    </source>
</evidence>
<comment type="similarity">
    <text evidence="2">Belongs to the peptidase M24B family.</text>
</comment>